<evidence type="ECO:0000313" key="3">
    <source>
        <dbReference type="Proteomes" id="UP000247586"/>
    </source>
</evidence>
<proteinExistence type="predicted"/>
<dbReference type="STRING" id="1293036.GCA_001315825_01661"/>
<evidence type="ECO:0000256" key="1">
    <source>
        <dbReference type="SAM" id="Coils"/>
    </source>
</evidence>
<organism evidence="2 3">
    <name type="scientific">Metallosphaera hakonensis JCM 8857 = DSM 7519</name>
    <dbReference type="NCBI Taxonomy" id="1293036"/>
    <lineage>
        <taxon>Archaea</taxon>
        <taxon>Thermoproteota</taxon>
        <taxon>Thermoprotei</taxon>
        <taxon>Sulfolobales</taxon>
        <taxon>Sulfolobaceae</taxon>
        <taxon>Metallosphaera</taxon>
    </lineage>
</organism>
<name>A0A2U9IS59_9CREN</name>
<dbReference type="GeneID" id="36834334"/>
<feature type="coiled-coil region" evidence="1">
    <location>
        <begin position="259"/>
        <end position="315"/>
    </location>
</feature>
<keyword evidence="3" id="KW-1185">Reference proteome</keyword>
<dbReference type="OrthoDB" id="40851at2157"/>
<sequence length="449" mass="51803">MKTIYVALVVDQNGSPLSPERQMAVALSRMFTRKTRITSASLIGWPLLLVRNEDSGGYLIFDETNQLDTIFNRIVPGDYERYIDSLSKVNNPNDFLDLIRKIPWGDPRGKESVKLKGLIGEDISDLLKNPSVALPLQVLEKKINEDMAFLEVEEWKRLQNDITVEIGKLDEYVNSFSAIAEMFIGKMAEERRRVESLYDDEIEKVKQEMEQLLKQKKPVAYDEVKKKVMDFSPKLSEIYGVIAKTRLDLEGGSISQRQISSLESAKDKLLKDLDDQINQLLEPFRAEIRTLKAKIDALETKKKQELSKVDEKLETLRKASDEVKSSLAGIKEIKRKELEELASFSRRTIYIDDRVEVVIPFLAVRDEYGFTQVLSSLVYNGRNKSMFGFGTKLENMATPIIEDKINYFRIPMGNLQDNVRGRRQEIETGIAWLENEGWKVRKLFEDYYF</sequence>
<dbReference type="RefSeq" id="WP_054836712.1">
    <property type="nucleotide sequence ID" value="NZ_BBBA01000009.1"/>
</dbReference>
<dbReference type="KEGG" id="mhk:DFR87_03290"/>
<evidence type="ECO:0000313" key="2">
    <source>
        <dbReference type="EMBL" id="AWR98880.1"/>
    </source>
</evidence>
<reference evidence="2" key="1">
    <citation type="submission" date="2018-05" db="EMBL/GenBank/DDBJ databases">
        <title>Complete Genome Sequences of Extremely Thermoacidophilic, Metal-Mobilizing Type-Strain Members of the Archaeal Family Sulfolobaceae: Acidianus brierleyi DSM-1651T, Acidianus sulfidivorans DSM-18786T, Metallosphaera hakonensis DSM-7519T, and Metallosphaera prunae DSM-10039T.</title>
        <authorList>
            <person name="Counts J.A."/>
            <person name="Kelly R.M."/>
        </authorList>
    </citation>
    <scope>NUCLEOTIDE SEQUENCE [LARGE SCALE GENOMIC DNA]</scope>
    <source>
        <strain evidence="2">HO1-1</strain>
    </source>
</reference>
<dbReference type="EMBL" id="CP029287">
    <property type="protein sequence ID" value="AWR98880.1"/>
    <property type="molecule type" value="Genomic_DNA"/>
</dbReference>
<dbReference type="AlphaFoldDB" id="A0A2U9IS59"/>
<accession>A0A2U9IS59</accession>
<gene>
    <name evidence="2" type="ORF">DFR87_03290</name>
</gene>
<protein>
    <submittedName>
        <fullName evidence="2">Uncharacterized protein</fullName>
    </submittedName>
</protein>
<dbReference type="Proteomes" id="UP000247586">
    <property type="component" value="Chromosome"/>
</dbReference>
<keyword evidence="1" id="KW-0175">Coiled coil</keyword>